<dbReference type="STRING" id="1313296.SAMN05661091_2572"/>
<reference evidence="2 3" key="1">
    <citation type="submission" date="2017-04" db="EMBL/GenBank/DDBJ databases">
        <authorList>
            <person name="Afonso C.L."/>
            <person name="Miller P.J."/>
            <person name="Scott M.A."/>
            <person name="Spackman E."/>
            <person name="Goraichik I."/>
            <person name="Dimitrov K.M."/>
            <person name="Suarez D.L."/>
            <person name="Swayne D.E."/>
        </authorList>
    </citation>
    <scope>NUCLEOTIDE SEQUENCE [LARGE SCALE GENOMIC DNA]</scope>
    <source>
        <strain evidence="2 3">N3/975</strain>
    </source>
</reference>
<protein>
    <recommendedName>
        <fullName evidence="4">DUF4367 domain-containing protein</fullName>
    </recommendedName>
</protein>
<feature type="transmembrane region" description="Helical" evidence="1">
    <location>
        <begin position="52"/>
        <end position="71"/>
    </location>
</feature>
<evidence type="ECO:0000313" key="3">
    <source>
        <dbReference type="Proteomes" id="UP000192940"/>
    </source>
</evidence>
<keyword evidence="1" id="KW-0472">Membrane</keyword>
<dbReference type="AlphaFoldDB" id="A0A1X7HCZ5"/>
<dbReference type="RefSeq" id="WP_208919505.1">
    <property type="nucleotide sequence ID" value="NZ_LT840184.1"/>
</dbReference>
<keyword evidence="3" id="KW-1185">Reference proteome</keyword>
<name>A0A1X7HCZ5_9BACL</name>
<keyword evidence="1" id="KW-1133">Transmembrane helix</keyword>
<evidence type="ECO:0000256" key="1">
    <source>
        <dbReference type="SAM" id="Phobius"/>
    </source>
</evidence>
<evidence type="ECO:0008006" key="4">
    <source>
        <dbReference type="Google" id="ProtNLM"/>
    </source>
</evidence>
<proteinExistence type="predicted"/>
<sequence>MGAIIDSNEELKKHSVSDDHFRNIDITSKLWHDINMMQDKKRSGLRSFKRKTVMSIAVSCIFLASFTAYAATGHIQIFNSKGKVVVKTVDPSTTTLPAKLSNSLEEYRQRVLTVLKPGELAAYYIKDDYINKLNGYDTANPIKFGYLPIEYRSYEAFLTEQVRTSAPLLKKPGYLPKGISFSYGQVFPLGPQRYEREKYDKLEKNLMVKANSSKNEEKLFIEKLDWSKANNTFLYLANGKNSGAVIIQAGYALRLSLTQTPNASSEKIQLKHMEAIYINNKTGGDEIAWYDSKQSIAYSIWVNEEDLLSKKELQKMAESMITD</sequence>
<keyword evidence="1" id="KW-0812">Transmembrane</keyword>
<accession>A0A1X7HCZ5</accession>
<dbReference type="Proteomes" id="UP000192940">
    <property type="component" value="Chromosome I"/>
</dbReference>
<evidence type="ECO:0000313" key="2">
    <source>
        <dbReference type="EMBL" id="SMF84261.1"/>
    </source>
</evidence>
<organism evidence="2 3">
    <name type="scientific">Paenibacillus uliginis N3/975</name>
    <dbReference type="NCBI Taxonomy" id="1313296"/>
    <lineage>
        <taxon>Bacteria</taxon>
        <taxon>Bacillati</taxon>
        <taxon>Bacillota</taxon>
        <taxon>Bacilli</taxon>
        <taxon>Bacillales</taxon>
        <taxon>Paenibacillaceae</taxon>
        <taxon>Paenibacillus</taxon>
    </lineage>
</organism>
<dbReference type="EMBL" id="LT840184">
    <property type="protein sequence ID" value="SMF84261.1"/>
    <property type="molecule type" value="Genomic_DNA"/>
</dbReference>
<gene>
    <name evidence="2" type="ORF">SAMN05661091_2572</name>
</gene>